<protein>
    <submittedName>
        <fullName evidence="1">Uncharacterized protein</fullName>
    </submittedName>
</protein>
<sequence>MAYLAFQDIGGASAIRSAAVPVVPAPVHDTTPPRDRLDPLEWSVVTVARRDRLATLEQPGRWGLLLRALFKQPNPMLADARLEALRRMAVLTWHHGYTVPSHEVAAFLRAGFTADQYESVADSIGAARLATQRR</sequence>
<proteinExistence type="predicted"/>
<gene>
    <name evidence="1" type="ORF">SAMN04488241_105208</name>
</gene>
<evidence type="ECO:0000313" key="2">
    <source>
        <dbReference type="Proteomes" id="UP000199586"/>
    </source>
</evidence>
<organism evidence="1 2">
    <name type="scientific">Sphingomonas rubra</name>
    <dbReference type="NCBI Taxonomy" id="634430"/>
    <lineage>
        <taxon>Bacteria</taxon>
        <taxon>Pseudomonadati</taxon>
        <taxon>Pseudomonadota</taxon>
        <taxon>Alphaproteobacteria</taxon>
        <taxon>Sphingomonadales</taxon>
        <taxon>Sphingomonadaceae</taxon>
        <taxon>Sphingomonas</taxon>
    </lineage>
</organism>
<name>A0A1I5SG54_9SPHN</name>
<reference evidence="1 2" key="1">
    <citation type="submission" date="2016-10" db="EMBL/GenBank/DDBJ databases">
        <authorList>
            <person name="de Groot N.N."/>
        </authorList>
    </citation>
    <scope>NUCLEOTIDE SEQUENCE [LARGE SCALE GENOMIC DNA]</scope>
    <source>
        <strain evidence="1 2">CGMCC 1.9113</strain>
    </source>
</reference>
<dbReference type="AlphaFoldDB" id="A0A1I5SG54"/>
<dbReference type="RefSeq" id="WP_093333207.1">
    <property type="nucleotide sequence ID" value="NZ_FOXP01000005.1"/>
</dbReference>
<dbReference type="Proteomes" id="UP000199586">
    <property type="component" value="Unassembled WGS sequence"/>
</dbReference>
<dbReference type="EMBL" id="FOXP01000005">
    <property type="protein sequence ID" value="SFP69690.1"/>
    <property type="molecule type" value="Genomic_DNA"/>
</dbReference>
<keyword evidence="2" id="KW-1185">Reference proteome</keyword>
<evidence type="ECO:0000313" key="1">
    <source>
        <dbReference type="EMBL" id="SFP69690.1"/>
    </source>
</evidence>
<accession>A0A1I5SG54</accession>
<dbReference type="OrthoDB" id="7449825at2"/>